<organism evidence="11">
    <name type="scientific">Nymphaea colorata</name>
    <name type="common">pocket water lily</name>
    <dbReference type="NCBI Taxonomy" id="210225"/>
    <lineage>
        <taxon>Eukaryota</taxon>
        <taxon>Viridiplantae</taxon>
        <taxon>Streptophyta</taxon>
        <taxon>Embryophyta</taxon>
        <taxon>Tracheophyta</taxon>
        <taxon>Spermatophyta</taxon>
        <taxon>Magnoliopsida</taxon>
        <taxon>Nymphaeales</taxon>
        <taxon>Nymphaeaceae</taxon>
        <taxon>Nymphaea</taxon>
    </lineage>
</organism>
<accession>A0A5K1CM94</accession>
<dbReference type="PANTHER" id="PTHR45801:SF107">
    <property type="entry name" value="TRANSCRIPTIONAL REGULATOR SUPERMAN-LIKE"/>
    <property type="match status" value="1"/>
</dbReference>
<dbReference type="GO" id="GO:0005634">
    <property type="term" value="C:nucleus"/>
    <property type="evidence" value="ECO:0007669"/>
    <property type="project" value="UniProtKB-SubCell"/>
</dbReference>
<dbReference type="InterPro" id="IPR052426">
    <property type="entry name" value="Plant_dev_regulator"/>
</dbReference>
<dbReference type="AlphaFoldDB" id="A0A5K1CM94"/>
<proteinExistence type="predicted"/>
<dbReference type="SUPFAM" id="SSF57667">
    <property type="entry name" value="beta-beta-alpha zinc fingers"/>
    <property type="match status" value="1"/>
</dbReference>
<dbReference type="GO" id="GO:0008270">
    <property type="term" value="F:zinc ion binding"/>
    <property type="evidence" value="ECO:0007669"/>
    <property type="project" value="UniProtKB-KW"/>
</dbReference>
<keyword evidence="6" id="KW-0804">Transcription</keyword>
<dbReference type="Pfam" id="PF13912">
    <property type="entry name" value="zf-C2H2_6"/>
    <property type="match status" value="1"/>
</dbReference>
<feature type="compositionally biased region" description="Low complexity" evidence="9">
    <location>
        <begin position="80"/>
        <end position="112"/>
    </location>
</feature>
<dbReference type="Gramene" id="NC4G0020190.1">
    <property type="protein sequence ID" value="NC4G0020190.1:cds"/>
    <property type="gene ID" value="NC4G0020190"/>
</dbReference>
<keyword evidence="4" id="KW-0862">Zinc</keyword>
<dbReference type="PROSITE" id="PS50157">
    <property type="entry name" value="ZINC_FINGER_C2H2_2"/>
    <property type="match status" value="1"/>
</dbReference>
<dbReference type="PROSITE" id="PS00028">
    <property type="entry name" value="ZINC_FINGER_C2H2_1"/>
    <property type="match status" value="1"/>
</dbReference>
<feature type="domain" description="C2H2-type" evidence="10">
    <location>
        <begin position="32"/>
        <end position="59"/>
    </location>
</feature>
<keyword evidence="2" id="KW-0479">Metal-binding</keyword>
<evidence type="ECO:0000259" key="10">
    <source>
        <dbReference type="PROSITE" id="PS50157"/>
    </source>
</evidence>
<dbReference type="PANTHER" id="PTHR45801">
    <property type="entry name" value="OS07G0101800 PROTEIN"/>
    <property type="match status" value="1"/>
</dbReference>
<dbReference type="EMBL" id="LR721782">
    <property type="protein sequence ID" value="VVW28120.1"/>
    <property type="molecule type" value="Genomic_DNA"/>
</dbReference>
<evidence type="ECO:0000256" key="7">
    <source>
        <dbReference type="ARBA" id="ARBA00023242"/>
    </source>
</evidence>
<evidence type="ECO:0000256" key="6">
    <source>
        <dbReference type="ARBA" id="ARBA00023163"/>
    </source>
</evidence>
<dbReference type="InterPro" id="IPR036236">
    <property type="entry name" value="Znf_C2H2_sf"/>
</dbReference>
<evidence type="ECO:0000256" key="1">
    <source>
        <dbReference type="ARBA" id="ARBA00004123"/>
    </source>
</evidence>
<name>A0A5K1CM94_9MAGN</name>
<evidence type="ECO:0000256" key="5">
    <source>
        <dbReference type="ARBA" id="ARBA00023015"/>
    </source>
</evidence>
<evidence type="ECO:0000256" key="3">
    <source>
        <dbReference type="ARBA" id="ARBA00022771"/>
    </source>
</evidence>
<gene>
    <name evidence="11" type="ORF">NYM_LOCUS16852</name>
</gene>
<reference evidence="11" key="1">
    <citation type="submission" date="2019-09" db="EMBL/GenBank/DDBJ databases">
        <authorList>
            <person name="Zhang L."/>
        </authorList>
    </citation>
    <scope>NUCLEOTIDE SEQUENCE</scope>
</reference>
<keyword evidence="3 8" id="KW-0863">Zinc-finger</keyword>
<feature type="region of interest" description="Disordered" evidence="9">
    <location>
        <begin position="80"/>
        <end position="115"/>
    </location>
</feature>
<evidence type="ECO:0000256" key="4">
    <source>
        <dbReference type="ARBA" id="ARBA00022833"/>
    </source>
</evidence>
<keyword evidence="7" id="KW-0539">Nucleus</keyword>
<evidence type="ECO:0000256" key="2">
    <source>
        <dbReference type="ARBA" id="ARBA00022723"/>
    </source>
</evidence>
<evidence type="ECO:0000313" key="11">
    <source>
        <dbReference type="EMBL" id="VVW28120.1"/>
    </source>
</evidence>
<dbReference type="InterPro" id="IPR013087">
    <property type="entry name" value="Znf_C2H2_type"/>
</dbReference>
<keyword evidence="5" id="KW-0805">Transcription regulation</keyword>
<evidence type="ECO:0000256" key="9">
    <source>
        <dbReference type="SAM" id="MobiDB-lite"/>
    </source>
</evidence>
<protein>
    <recommendedName>
        <fullName evidence="10">C2H2-type domain-containing protein</fullName>
    </recommendedName>
</protein>
<evidence type="ECO:0000256" key="8">
    <source>
        <dbReference type="PROSITE-ProRule" id="PRU00042"/>
    </source>
</evidence>
<comment type="subcellular location">
    <subcellularLocation>
        <location evidence="1">Nucleus</location>
    </subcellularLocation>
</comment>
<sequence length="220" mass="23902">MDRATKPWLNRSADDHPWGSVGGVFSWPPRSYPCSFCRREFRSAQALGGHMNVHRRDRARLRESLSLGDDDDLLQHATRAPAALPSPSSKPVLSMISSSSTSLVTPSTETSTDAPLVGTPLKNKFPSKVVAASSSWFGYSGIRGSTNQEKADEKQTEGEEREKIMCIKELDCGETLPSLVRPLNGSGVGSLRSSNCLENGIDLELRLGYSTDMSKNVDSA</sequence>
<dbReference type="Gene3D" id="3.30.160.60">
    <property type="entry name" value="Classic Zinc Finger"/>
    <property type="match status" value="1"/>
</dbReference>